<evidence type="ECO:0000313" key="1">
    <source>
        <dbReference type="EMBL" id="MBA8811820.1"/>
    </source>
</evidence>
<name>A0A7W3JFC5_9MICO</name>
<gene>
    <name evidence="1" type="ORF">FB463_000044</name>
</gene>
<proteinExistence type="predicted"/>
<organism evidence="1 2">
    <name type="scientific">Frigoribacterium faeni</name>
    <dbReference type="NCBI Taxonomy" id="145483"/>
    <lineage>
        <taxon>Bacteria</taxon>
        <taxon>Bacillati</taxon>
        <taxon>Actinomycetota</taxon>
        <taxon>Actinomycetes</taxon>
        <taxon>Micrococcales</taxon>
        <taxon>Microbacteriaceae</taxon>
        <taxon>Frigoribacterium</taxon>
    </lineage>
</organism>
<sequence>MLSTTNPTSGQVVLDLAETQPLDLAALFAEDAR</sequence>
<dbReference type="EMBL" id="JACGWW010000001">
    <property type="protein sequence ID" value="MBA8811820.1"/>
    <property type="molecule type" value="Genomic_DNA"/>
</dbReference>
<reference evidence="1 2" key="1">
    <citation type="submission" date="2020-07" db="EMBL/GenBank/DDBJ databases">
        <title>Sequencing the genomes of 1000 actinobacteria strains.</title>
        <authorList>
            <person name="Klenk H.-P."/>
        </authorList>
    </citation>
    <scope>NUCLEOTIDE SEQUENCE [LARGE SCALE GENOMIC DNA]</scope>
    <source>
        <strain evidence="1 2">DSM 10309</strain>
    </source>
</reference>
<protein>
    <submittedName>
        <fullName evidence="1">Uncharacterized protein</fullName>
    </submittedName>
</protein>
<dbReference type="AlphaFoldDB" id="A0A7W3JFC5"/>
<evidence type="ECO:0000313" key="2">
    <source>
        <dbReference type="Proteomes" id="UP000522688"/>
    </source>
</evidence>
<accession>A0A7W3JFC5</accession>
<comment type="caution">
    <text evidence="1">The sequence shown here is derived from an EMBL/GenBank/DDBJ whole genome shotgun (WGS) entry which is preliminary data.</text>
</comment>
<dbReference type="Proteomes" id="UP000522688">
    <property type="component" value="Unassembled WGS sequence"/>
</dbReference>